<geneLocation type="plasmid" evidence="1 2">
    <name>unnamed2</name>
</geneLocation>
<accession>A0ABZ1E469</accession>
<dbReference type="Proteomes" id="UP001623290">
    <property type="component" value="Plasmid unnamed2"/>
</dbReference>
<name>A0ABZ1E469_9RHOB</name>
<evidence type="ECO:0000313" key="1">
    <source>
        <dbReference type="EMBL" id="WRY35824.1"/>
    </source>
</evidence>
<keyword evidence="1" id="KW-0614">Plasmid</keyword>
<keyword evidence="2" id="KW-1185">Reference proteome</keyword>
<dbReference type="EMBL" id="CP135445">
    <property type="protein sequence ID" value="WRY35824.1"/>
    <property type="molecule type" value="Genomic_DNA"/>
</dbReference>
<organism evidence="1 2">
    <name type="scientific">Thioclava litoralis</name>
    <dbReference type="NCBI Taxonomy" id="3076557"/>
    <lineage>
        <taxon>Bacteria</taxon>
        <taxon>Pseudomonadati</taxon>
        <taxon>Pseudomonadota</taxon>
        <taxon>Alphaproteobacteria</taxon>
        <taxon>Rhodobacterales</taxon>
        <taxon>Paracoccaceae</taxon>
        <taxon>Thioclava</taxon>
    </lineage>
</organism>
<sequence length="148" mass="16524">MSHIQSTHHSDQTQAEFPQAELLRLFRLQMQSLDNPPKNGWLRGLAFAQKIWGRGKGAEVFADMAVLMDRVLTARKSPMRYGNPDCDCCAHKINPLENYLLRVVAAHWEGKPANAEPFAIFLSEANPHEQIVKTAARLAALLPKPAAL</sequence>
<gene>
    <name evidence="1" type="ORF">RPE78_16515</name>
</gene>
<proteinExistence type="predicted"/>
<evidence type="ECO:0000313" key="2">
    <source>
        <dbReference type="Proteomes" id="UP001623290"/>
    </source>
</evidence>
<protein>
    <submittedName>
        <fullName evidence="1">Uncharacterized protein</fullName>
    </submittedName>
</protein>
<dbReference type="RefSeq" id="WP_330629572.1">
    <property type="nucleotide sequence ID" value="NZ_CP135445.1"/>
</dbReference>
<reference evidence="1 2" key="1">
    <citation type="submission" date="2023-09" db="EMBL/GenBank/DDBJ databases">
        <title>Thioclava shenzhenensis sp. nov., a multidrug resistant bacteria-antagonizing species isolated from coastal seawater.</title>
        <authorList>
            <person name="Long M."/>
        </authorList>
    </citation>
    <scope>NUCLEOTIDE SEQUENCE [LARGE SCALE GENOMIC DNA]</scope>
    <source>
        <strain evidence="1 2">FTW29</strain>
        <plasmid evidence="1 2">unnamed2</plasmid>
    </source>
</reference>